<reference evidence="2" key="1">
    <citation type="submission" date="2022-08" db="EMBL/GenBank/DDBJ databases">
        <authorList>
            <person name="Tistechok S."/>
            <person name="Samborskyy M."/>
            <person name="Roman I."/>
        </authorList>
    </citation>
    <scope>NUCLEOTIDE SEQUENCE</scope>
    <source>
        <strain evidence="2">DSM 103496</strain>
    </source>
</reference>
<dbReference type="InterPro" id="IPR037401">
    <property type="entry name" value="SnoaL-like"/>
</dbReference>
<evidence type="ECO:0000259" key="1">
    <source>
        <dbReference type="Pfam" id="PF12680"/>
    </source>
</evidence>
<dbReference type="Gene3D" id="3.10.450.50">
    <property type="match status" value="1"/>
</dbReference>
<proteinExistence type="predicted"/>
<dbReference type="SUPFAM" id="SSF54427">
    <property type="entry name" value="NTF2-like"/>
    <property type="match status" value="1"/>
</dbReference>
<dbReference type="Pfam" id="PF12680">
    <property type="entry name" value="SnoaL_2"/>
    <property type="match status" value="1"/>
</dbReference>
<organism evidence="2 3">
    <name type="scientific">Umezawaea endophytica</name>
    <dbReference type="NCBI Taxonomy" id="1654476"/>
    <lineage>
        <taxon>Bacteria</taxon>
        <taxon>Bacillati</taxon>
        <taxon>Actinomycetota</taxon>
        <taxon>Actinomycetes</taxon>
        <taxon>Pseudonocardiales</taxon>
        <taxon>Pseudonocardiaceae</taxon>
        <taxon>Umezawaea</taxon>
    </lineage>
</organism>
<dbReference type="RefSeq" id="WP_259622868.1">
    <property type="nucleotide sequence ID" value="NZ_JANYMP010000004.1"/>
</dbReference>
<feature type="domain" description="SnoaL-like" evidence="1">
    <location>
        <begin position="11"/>
        <end position="82"/>
    </location>
</feature>
<dbReference type="AlphaFoldDB" id="A0A9X3AEU7"/>
<evidence type="ECO:0000313" key="2">
    <source>
        <dbReference type="EMBL" id="MCS7477361.1"/>
    </source>
</evidence>
<evidence type="ECO:0000313" key="3">
    <source>
        <dbReference type="Proteomes" id="UP001141259"/>
    </source>
</evidence>
<accession>A0A9X3AEU7</accession>
<protein>
    <submittedName>
        <fullName evidence="2">Nuclear transport factor 2 family protein</fullName>
    </submittedName>
</protein>
<dbReference type="Proteomes" id="UP001141259">
    <property type="component" value="Unassembled WGS sequence"/>
</dbReference>
<sequence length="104" mass="11313">MSIPAVVTRYLETTDPAALAECFTPDGTVFDEGATYVGREEIVSWREKAASQWTYTTTITDTAVTGEDRYRVRAHLEGDFPGGVADLAFDFTVDGELISSLVIG</sequence>
<gene>
    <name evidence="2" type="ORF">NZH93_10900</name>
</gene>
<dbReference type="EMBL" id="JANYMP010000004">
    <property type="protein sequence ID" value="MCS7477361.1"/>
    <property type="molecule type" value="Genomic_DNA"/>
</dbReference>
<comment type="caution">
    <text evidence="2">The sequence shown here is derived from an EMBL/GenBank/DDBJ whole genome shotgun (WGS) entry which is preliminary data.</text>
</comment>
<name>A0A9X3AEU7_9PSEU</name>
<keyword evidence="3" id="KW-1185">Reference proteome</keyword>
<dbReference type="InterPro" id="IPR032710">
    <property type="entry name" value="NTF2-like_dom_sf"/>
</dbReference>